<comment type="similarity">
    <text evidence="1">Belongs to the carbohydrate esterase 15 (CE15) family.</text>
</comment>
<name>A0A2B7WFT7_POLH7</name>
<dbReference type="Proteomes" id="UP000224634">
    <property type="component" value="Unassembled WGS sequence"/>
</dbReference>
<organism evidence="9 10">
    <name type="scientific">Polytolypa hystricis (strain UAMH7299)</name>
    <dbReference type="NCBI Taxonomy" id="1447883"/>
    <lineage>
        <taxon>Eukaryota</taxon>
        <taxon>Fungi</taxon>
        <taxon>Dikarya</taxon>
        <taxon>Ascomycota</taxon>
        <taxon>Pezizomycotina</taxon>
        <taxon>Eurotiomycetes</taxon>
        <taxon>Eurotiomycetidae</taxon>
        <taxon>Onygenales</taxon>
        <taxon>Onygenales incertae sedis</taxon>
        <taxon>Polytolypa</taxon>
    </lineage>
</organism>
<comment type="caution">
    <text evidence="9">The sequence shown here is derived from an EMBL/GenBank/DDBJ whole genome shotgun (WGS) entry which is preliminary data.</text>
</comment>
<dbReference type="EC" id="3.1.1.117" evidence="7"/>
<evidence type="ECO:0000256" key="3">
    <source>
        <dbReference type="ARBA" id="ARBA00022729"/>
    </source>
</evidence>
<keyword evidence="3" id="KW-0732">Signal</keyword>
<evidence type="ECO:0000256" key="7">
    <source>
        <dbReference type="ARBA" id="ARBA00026105"/>
    </source>
</evidence>
<dbReference type="Pfam" id="PF22244">
    <property type="entry name" value="GCE_fung"/>
    <property type="match status" value="1"/>
</dbReference>
<accession>A0A2B7WFT7</accession>
<evidence type="ECO:0000313" key="9">
    <source>
        <dbReference type="EMBL" id="PGG95462.1"/>
    </source>
</evidence>
<dbReference type="OrthoDB" id="3781271at2759"/>
<evidence type="ECO:0000313" key="10">
    <source>
        <dbReference type="Proteomes" id="UP000224634"/>
    </source>
</evidence>
<keyword evidence="4" id="KW-0378">Hydrolase</keyword>
<evidence type="ECO:0000256" key="5">
    <source>
        <dbReference type="ARBA" id="ARBA00023185"/>
    </source>
</evidence>
<protein>
    <recommendedName>
        <fullName evidence="7">(4-O-methyl)-D-glucuronate--lignin esterase</fullName>
        <ecNumber evidence="7">3.1.1.117</ecNumber>
    </recommendedName>
</protein>
<keyword evidence="10" id="KW-1185">Reference proteome</keyword>
<sequence length="143" mass="16059">MKRQGSNVADGPRLVDEYPQWFSPVFSNYVRNSATLPYDNLELMALIAPRGLLVIENTALDFLGPWSCYGCTLAVRVIFEALGDKDNPRMSQVSHGNHQYADLTAFLNKLLLRQSVSTDVFTTDGDFNFPAGEWIDWSPPVFP</sequence>
<feature type="domain" description="4-O-methyl-glucuronoyl methylesterase-like" evidence="8">
    <location>
        <begin position="2"/>
        <end position="83"/>
    </location>
</feature>
<dbReference type="Gene3D" id="3.40.50.1820">
    <property type="entry name" value="alpha/beta hydrolase"/>
    <property type="match status" value="1"/>
</dbReference>
<dbReference type="GO" id="GO:0052689">
    <property type="term" value="F:carboxylic ester hydrolase activity"/>
    <property type="evidence" value="ECO:0007669"/>
    <property type="project" value="UniProtKB-KW"/>
</dbReference>
<reference evidence="9 10" key="1">
    <citation type="submission" date="2017-10" db="EMBL/GenBank/DDBJ databases">
        <title>Comparative genomics in systemic dimorphic fungi from Ajellomycetaceae.</title>
        <authorList>
            <person name="Munoz J.F."/>
            <person name="Mcewen J.G."/>
            <person name="Clay O.K."/>
            <person name="Cuomo C.A."/>
        </authorList>
    </citation>
    <scope>NUCLEOTIDE SEQUENCE [LARGE SCALE GENOMIC DNA]</scope>
    <source>
        <strain evidence="9 10">UAMH7299</strain>
    </source>
</reference>
<evidence type="ECO:0000259" key="8">
    <source>
        <dbReference type="Pfam" id="PF22244"/>
    </source>
</evidence>
<dbReference type="InterPro" id="IPR029058">
    <property type="entry name" value="AB_hydrolase_fold"/>
</dbReference>
<comment type="catalytic activity">
    <reaction evidence="6">
        <text>a 4-O-methyl-alpha-D-glucuronosyl ester derivative + H2O = 4-O-methyl-alpha-D-glucuronate derivative + an alcohol + H(+)</text>
        <dbReference type="Rhea" id="RHEA:67452"/>
        <dbReference type="ChEBI" id="CHEBI:15377"/>
        <dbReference type="ChEBI" id="CHEBI:15378"/>
        <dbReference type="ChEBI" id="CHEBI:30879"/>
        <dbReference type="ChEBI" id="CHEBI:171667"/>
        <dbReference type="ChEBI" id="CHEBI:171668"/>
        <dbReference type="EC" id="3.1.1.117"/>
    </reaction>
    <physiologicalReaction direction="left-to-right" evidence="6">
        <dbReference type="Rhea" id="RHEA:67453"/>
    </physiologicalReaction>
</comment>
<dbReference type="InterPro" id="IPR054579">
    <property type="entry name" value="GCE-like_dom"/>
</dbReference>
<dbReference type="GO" id="GO:0046274">
    <property type="term" value="P:lignin catabolic process"/>
    <property type="evidence" value="ECO:0007669"/>
    <property type="project" value="UniProtKB-KW"/>
</dbReference>
<keyword evidence="5" id="KW-0439">Lignin degradation</keyword>
<gene>
    <name evidence="9" type="ORF">AJ80_09958</name>
</gene>
<dbReference type="EMBL" id="PDNA01000437">
    <property type="protein sequence ID" value="PGG95462.1"/>
    <property type="molecule type" value="Genomic_DNA"/>
</dbReference>
<evidence type="ECO:0000256" key="1">
    <source>
        <dbReference type="ARBA" id="ARBA00010092"/>
    </source>
</evidence>
<keyword evidence="2" id="KW-0719">Serine esterase</keyword>
<evidence type="ECO:0000256" key="2">
    <source>
        <dbReference type="ARBA" id="ARBA00022487"/>
    </source>
</evidence>
<evidence type="ECO:0000256" key="6">
    <source>
        <dbReference type="ARBA" id="ARBA00024511"/>
    </source>
</evidence>
<dbReference type="AlphaFoldDB" id="A0A2B7WFT7"/>
<dbReference type="STRING" id="1447883.A0A2B7WFT7"/>
<proteinExistence type="inferred from homology"/>
<evidence type="ECO:0000256" key="4">
    <source>
        <dbReference type="ARBA" id="ARBA00022801"/>
    </source>
</evidence>